<dbReference type="InterPro" id="IPR003016">
    <property type="entry name" value="2-oxoA_DH_lipoyl-BS"/>
</dbReference>
<gene>
    <name evidence="11" type="ORF">HNQ77_005257</name>
</gene>
<comment type="subunit">
    <text evidence="3">Forms a 24-polypeptide structural core with octahedral symmetry.</text>
</comment>
<dbReference type="SUPFAM" id="SSF51230">
    <property type="entry name" value="Single hybrid motif"/>
    <property type="match status" value="1"/>
</dbReference>
<accession>A0A841K0H1</accession>
<evidence type="ECO:0000256" key="6">
    <source>
        <dbReference type="ARBA" id="ARBA00023315"/>
    </source>
</evidence>
<sequence length="465" mass="50119">MSSLSIPVALERDNVNDESVVLVRWLADHGAMVEADALLAEIETSKANIEVHSPAAGYLNHHFAAGEDVPVSEPIATITSEAPASGPFLKKGANTSTAAVIAEAEDTPKKGPSAPLQMPSREPIPVTAGLAAEFTAVTAYRQRFSPLAVKMMREHGLTEKDFAGKSAVRKQDILDFLNPAAAKPSPAPAYGDAAPRAAAAASPLPTQPYEEIKLSKAKRREGMNLAAGVSNAVQSAVAVTCVTTGLQRAIAKRKIDGNSSAVMLYEVSRLLRKYPAFNSTYRDGMRLEYKQVNVGFAMDDGRGLKVAVVPNADTLSLAEITTQMRELTEAYLDDKLTTAQIANGTFTISDLSSMGISGFFPLISENQGAILGVGAEQFIPGHQYGWYELVLTFDHQLGDGRTAALFLNDLKDRMKAYESTLQELQEEMSCSRCMRSVAELREKDQHLLQSSVPNQYLCSVCLTGY</sequence>
<keyword evidence="6 7" id="KW-0012">Acyltransferase</keyword>
<comment type="caution">
    <text evidence="11">The sequence shown here is derived from an EMBL/GenBank/DDBJ whole genome shotgun (WGS) entry which is preliminary data.</text>
</comment>
<dbReference type="OrthoDB" id="3681540at2"/>
<keyword evidence="8" id="KW-0175">Coiled coil</keyword>
<dbReference type="Gene3D" id="2.40.50.100">
    <property type="match status" value="1"/>
</dbReference>
<proteinExistence type="inferred from homology"/>
<feature type="domain" description="Lipoyl-binding" evidence="10">
    <location>
        <begin position="22"/>
        <end position="78"/>
    </location>
</feature>
<protein>
    <recommendedName>
        <fullName evidence="7">Dihydrolipoamide acetyltransferase component of pyruvate dehydrogenase complex</fullName>
        <ecNumber evidence="7">2.3.1.-</ecNumber>
    </recommendedName>
</protein>
<keyword evidence="4 7" id="KW-0808">Transferase</keyword>
<name>A0A841K0H1_9BACT</name>
<feature type="domain" description="2-oxoacid dehydrogenase acyltransferase catalytic" evidence="9">
    <location>
        <begin position="208"/>
        <end position="419"/>
    </location>
</feature>
<dbReference type="Pfam" id="PF00198">
    <property type="entry name" value="2-oxoacid_dh"/>
    <property type="match status" value="1"/>
</dbReference>
<dbReference type="InterPro" id="IPR011053">
    <property type="entry name" value="Single_hybrid_motif"/>
</dbReference>
<evidence type="ECO:0000313" key="12">
    <source>
        <dbReference type="Proteomes" id="UP000538666"/>
    </source>
</evidence>
<dbReference type="GO" id="GO:0005737">
    <property type="term" value="C:cytoplasm"/>
    <property type="evidence" value="ECO:0007669"/>
    <property type="project" value="TreeGrafter"/>
</dbReference>
<evidence type="ECO:0000259" key="10">
    <source>
        <dbReference type="Pfam" id="PF00364"/>
    </source>
</evidence>
<comment type="cofactor">
    <cofactor evidence="1 7">
        <name>(R)-lipoate</name>
        <dbReference type="ChEBI" id="CHEBI:83088"/>
    </cofactor>
</comment>
<dbReference type="PANTHER" id="PTHR43178">
    <property type="entry name" value="DIHYDROLIPOAMIDE ACETYLTRANSFERASE COMPONENT OF PYRUVATE DEHYDROGENASE COMPLEX"/>
    <property type="match status" value="1"/>
</dbReference>
<organism evidence="11 12">
    <name type="scientific">Silvibacterium bohemicum</name>
    <dbReference type="NCBI Taxonomy" id="1577686"/>
    <lineage>
        <taxon>Bacteria</taxon>
        <taxon>Pseudomonadati</taxon>
        <taxon>Acidobacteriota</taxon>
        <taxon>Terriglobia</taxon>
        <taxon>Terriglobales</taxon>
        <taxon>Acidobacteriaceae</taxon>
        <taxon>Silvibacterium</taxon>
    </lineage>
</organism>
<evidence type="ECO:0000256" key="8">
    <source>
        <dbReference type="SAM" id="Coils"/>
    </source>
</evidence>
<evidence type="ECO:0000256" key="1">
    <source>
        <dbReference type="ARBA" id="ARBA00001938"/>
    </source>
</evidence>
<dbReference type="RefSeq" id="WP_050060229.1">
    <property type="nucleotide sequence ID" value="NZ_JACHEK010000013.1"/>
</dbReference>
<evidence type="ECO:0000256" key="4">
    <source>
        <dbReference type="ARBA" id="ARBA00022679"/>
    </source>
</evidence>
<evidence type="ECO:0000256" key="3">
    <source>
        <dbReference type="ARBA" id="ARBA00011484"/>
    </source>
</evidence>
<dbReference type="EMBL" id="JACHEK010000013">
    <property type="protein sequence ID" value="MBB6147263.1"/>
    <property type="molecule type" value="Genomic_DNA"/>
</dbReference>
<dbReference type="Proteomes" id="UP000538666">
    <property type="component" value="Unassembled WGS sequence"/>
</dbReference>
<dbReference type="InterPro" id="IPR001078">
    <property type="entry name" value="2-oxoacid_DH_actylTfrase"/>
</dbReference>
<dbReference type="SUPFAM" id="SSF52777">
    <property type="entry name" value="CoA-dependent acyltransferases"/>
    <property type="match status" value="1"/>
</dbReference>
<evidence type="ECO:0000256" key="5">
    <source>
        <dbReference type="ARBA" id="ARBA00022823"/>
    </source>
</evidence>
<evidence type="ECO:0000313" key="11">
    <source>
        <dbReference type="EMBL" id="MBB6147263.1"/>
    </source>
</evidence>
<dbReference type="EC" id="2.3.1.-" evidence="7"/>
<keyword evidence="12" id="KW-1185">Reference proteome</keyword>
<dbReference type="InterPro" id="IPR050743">
    <property type="entry name" value="2-oxoacid_DH_E2_comp"/>
</dbReference>
<dbReference type="Pfam" id="PF00364">
    <property type="entry name" value="Biotin_lipoyl"/>
    <property type="match status" value="1"/>
</dbReference>
<keyword evidence="11" id="KW-0670">Pyruvate</keyword>
<evidence type="ECO:0000256" key="2">
    <source>
        <dbReference type="ARBA" id="ARBA00007317"/>
    </source>
</evidence>
<dbReference type="PANTHER" id="PTHR43178:SF5">
    <property type="entry name" value="LIPOAMIDE ACYLTRANSFERASE COMPONENT OF BRANCHED-CHAIN ALPHA-KETO ACID DEHYDROGENASE COMPLEX, MITOCHONDRIAL"/>
    <property type="match status" value="1"/>
</dbReference>
<dbReference type="InterPro" id="IPR000089">
    <property type="entry name" value="Biotin_lipoyl"/>
</dbReference>
<dbReference type="AlphaFoldDB" id="A0A841K0H1"/>
<dbReference type="CDD" id="cd06849">
    <property type="entry name" value="lipoyl_domain"/>
    <property type="match status" value="1"/>
</dbReference>
<dbReference type="Gene3D" id="3.30.559.10">
    <property type="entry name" value="Chloramphenicol acetyltransferase-like domain"/>
    <property type="match status" value="1"/>
</dbReference>
<dbReference type="GO" id="GO:0016407">
    <property type="term" value="F:acetyltransferase activity"/>
    <property type="evidence" value="ECO:0007669"/>
    <property type="project" value="TreeGrafter"/>
</dbReference>
<evidence type="ECO:0000259" key="9">
    <source>
        <dbReference type="Pfam" id="PF00198"/>
    </source>
</evidence>
<comment type="similarity">
    <text evidence="2 7">Belongs to the 2-oxoacid dehydrogenase family.</text>
</comment>
<dbReference type="GO" id="GO:0031405">
    <property type="term" value="F:lipoic acid binding"/>
    <property type="evidence" value="ECO:0007669"/>
    <property type="project" value="TreeGrafter"/>
</dbReference>
<dbReference type="PROSITE" id="PS00189">
    <property type="entry name" value="LIPOYL"/>
    <property type="match status" value="1"/>
</dbReference>
<feature type="coiled-coil region" evidence="8">
    <location>
        <begin position="407"/>
        <end position="434"/>
    </location>
</feature>
<evidence type="ECO:0000256" key="7">
    <source>
        <dbReference type="RuleBase" id="RU003423"/>
    </source>
</evidence>
<reference evidence="11 12" key="1">
    <citation type="submission" date="2020-08" db="EMBL/GenBank/DDBJ databases">
        <title>Genomic Encyclopedia of Type Strains, Phase IV (KMG-IV): sequencing the most valuable type-strain genomes for metagenomic binning, comparative biology and taxonomic classification.</title>
        <authorList>
            <person name="Goeker M."/>
        </authorList>
    </citation>
    <scope>NUCLEOTIDE SEQUENCE [LARGE SCALE GENOMIC DNA]</scope>
    <source>
        <strain evidence="11 12">DSM 103733</strain>
    </source>
</reference>
<keyword evidence="5 7" id="KW-0450">Lipoyl</keyword>
<dbReference type="InterPro" id="IPR023213">
    <property type="entry name" value="CAT-like_dom_sf"/>
</dbReference>